<keyword evidence="15" id="KW-1185">Reference proteome</keyword>
<dbReference type="GO" id="GO:0005524">
    <property type="term" value="F:ATP binding"/>
    <property type="evidence" value="ECO:0007669"/>
    <property type="project" value="UniProtKB-KW"/>
</dbReference>
<evidence type="ECO:0000256" key="10">
    <source>
        <dbReference type="SAM" id="MobiDB-lite"/>
    </source>
</evidence>
<comment type="similarity">
    <text evidence="9">Belongs to the ABC transporter superfamily. Siderophore-Fe(3+) uptake transporter (SIUT) (TC 3.A.1.21) family.</text>
</comment>
<dbReference type="InterPro" id="IPR003593">
    <property type="entry name" value="AAA+_ATPase"/>
</dbReference>
<evidence type="ECO:0000256" key="11">
    <source>
        <dbReference type="SAM" id="Phobius"/>
    </source>
</evidence>
<keyword evidence="7 11" id="KW-1133">Transmembrane helix</keyword>
<feature type="transmembrane region" description="Helical" evidence="11">
    <location>
        <begin position="157"/>
        <end position="174"/>
    </location>
</feature>
<keyword evidence="2" id="KW-1003">Cell membrane</keyword>
<evidence type="ECO:0000313" key="15">
    <source>
        <dbReference type="Proteomes" id="UP000645966"/>
    </source>
</evidence>
<dbReference type="InterPro" id="IPR011527">
    <property type="entry name" value="ABC1_TM_dom"/>
</dbReference>
<dbReference type="InterPro" id="IPR017871">
    <property type="entry name" value="ABC_transporter-like_CS"/>
</dbReference>
<evidence type="ECO:0000313" key="14">
    <source>
        <dbReference type="EMBL" id="MBI8988634.1"/>
    </source>
</evidence>
<dbReference type="PROSITE" id="PS50929">
    <property type="entry name" value="ABC_TM1F"/>
    <property type="match status" value="1"/>
</dbReference>
<evidence type="ECO:0000256" key="5">
    <source>
        <dbReference type="ARBA" id="ARBA00022840"/>
    </source>
</evidence>
<keyword evidence="5 14" id="KW-0067">ATP-binding</keyword>
<dbReference type="SMART" id="SM00382">
    <property type="entry name" value="AAA"/>
    <property type="match status" value="1"/>
</dbReference>
<protein>
    <submittedName>
        <fullName evidence="14">ABC transporter ATP-binding protein</fullName>
    </submittedName>
</protein>
<dbReference type="PROSITE" id="PS00211">
    <property type="entry name" value="ABC_TRANSPORTER_1"/>
    <property type="match status" value="1"/>
</dbReference>
<feature type="domain" description="ABC transmembrane type-1" evidence="13">
    <location>
        <begin position="22"/>
        <end position="300"/>
    </location>
</feature>
<evidence type="ECO:0000256" key="2">
    <source>
        <dbReference type="ARBA" id="ARBA00022519"/>
    </source>
</evidence>
<organism evidence="14 15">
    <name type="scientific">Corynebacterium meridianum</name>
    <dbReference type="NCBI Taxonomy" id="2765363"/>
    <lineage>
        <taxon>Bacteria</taxon>
        <taxon>Bacillati</taxon>
        <taxon>Actinomycetota</taxon>
        <taxon>Actinomycetes</taxon>
        <taxon>Mycobacteriales</taxon>
        <taxon>Corynebacteriaceae</taxon>
        <taxon>Corynebacterium</taxon>
    </lineage>
</organism>
<keyword evidence="3 11" id="KW-0812">Transmembrane</keyword>
<dbReference type="RefSeq" id="WP_198737689.1">
    <property type="nucleotide sequence ID" value="NZ_JAEIOS010000010.1"/>
</dbReference>
<dbReference type="GO" id="GO:0140359">
    <property type="term" value="F:ABC-type transporter activity"/>
    <property type="evidence" value="ECO:0007669"/>
    <property type="project" value="InterPro"/>
</dbReference>
<name>A0A934I3R4_9CORY</name>
<dbReference type="SUPFAM" id="SSF52540">
    <property type="entry name" value="P-loop containing nucleoside triphosphate hydrolases"/>
    <property type="match status" value="1"/>
</dbReference>
<dbReference type="InterPro" id="IPR027417">
    <property type="entry name" value="P-loop_NTPase"/>
</dbReference>
<evidence type="ECO:0000256" key="1">
    <source>
        <dbReference type="ARBA" id="ARBA00004429"/>
    </source>
</evidence>
<reference evidence="14" key="1">
    <citation type="submission" date="2020-12" db="EMBL/GenBank/DDBJ databases">
        <title>Genome public.</title>
        <authorList>
            <person name="Sun Q."/>
        </authorList>
    </citation>
    <scope>NUCLEOTIDE SEQUENCE</scope>
    <source>
        <strain evidence="14">CCM 8863</strain>
    </source>
</reference>
<dbReference type="GO" id="GO:0034040">
    <property type="term" value="F:ATPase-coupled lipid transmembrane transporter activity"/>
    <property type="evidence" value="ECO:0007669"/>
    <property type="project" value="TreeGrafter"/>
</dbReference>
<dbReference type="InterPro" id="IPR039421">
    <property type="entry name" value="Type_1_exporter"/>
</dbReference>
<proteinExistence type="inferred from homology"/>
<evidence type="ECO:0000256" key="3">
    <source>
        <dbReference type="ARBA" id="ARBA00022692"/>
    </source>
</evidence>
<dbReference type="Proteomes" id="UP000645966">
    <property type="component" value="Unassembled WGS sequence"/>
</dbReference>
<dbReference type="AlphaFoldDB" id="A0A934I3R4"/>
<dbReference type="PANTHER" id="PTHR24221:SF654">
    <property type="entry name" value="ATP-BINDING CASSETTE SUB-FAMILY B MEMBER 6"/>
    <property type="match status" value="1"/>
</dbReference>
<evidence type="ECO:0000256" key="9">
    <source>
        <dbReference type="ARBA" id="ARBA00023455"/>
    </source>
</evidence>
<feature type="domain" description="ABC transporter" evidence="12">
    <location>
        <begin position="328"/>
        <end position="554"/>
    </location>
</feature>
<dbReference type="PANTHER" id="PTHR24221">
    <property type="entry name" value="ATP-BINDING CASSETTE SUB-FAMILY B"/>
    <property type="match status" value="1"/>
</dbReference>
<dbReference type="Gene3D" id="3.40.50.300">
    <property type="entry name" value="P-loop containing nucleotide triphosphate hydrolases"/>
    <property type="match status" value="1"/>
</dbReference>
<evidence type="ECO:0000256" key="4">
    <source>
        <dbReference type="ARBA" id="ARBA00022741"/>
    </source>
</evidence>
<evidence type="ECO:0000256" key="8">
    <source>
        <dbReference type="ARBA" id="ARBA00023136"/>
    </source>
</evidence>
<comment type="caution">
    <text evidence="14">The sequence shown here is derived from an EMBL/GenBank/DDBJ whole genome shotgun (WGS) entry which is preliminary data.</text>
</comment>
<dbReference type="Pfam" id="PF00005">
    <property type="entry name" value="ABC_tran"/>
    <property type="match status" value="1"/>
</dbReference>
<gene>
    <name evidence="14" type="ORF">JDV75_02485</name>
</gene>
<evidence type="ECO:0000256" key="6">
    <source>
        <dbReference type="ARBA" id="ARBA00022967"/>
    </source>
</evidence>
<dbReference type="GO" id="GO:0016887">
    <property type="term" value="F:ATP hydrolysis activity"/>
    <property type="evidence" value="ECO:0007669"/>
    <property type="project" value="InterPro"/>
</dbReference>
<dbReference type="PROSITE" id="PS50893">
    <property type="entry name" value="ABC_TRANSPORTER_2"/>
    <property type="match status" value="1"/>
</dbReference>
<feature type="transmembrane region" description="Helical" evidence="11">
    <location>
        <begin position="125"/>
        <end position="151"/>
    </location>
</feature>
<dbReference type="GO" id="GO:0005886">
    <property type="term" value="C:plasma membrane"/>
    <property type="evidence" value="ECO:0007669"/>
    <property type="project" value="UniProtKB-SubCell"/>
</dbReference>
<accession>A0A934I3R4</accession>
<keyword evidence="2" id="KW-0997">Cell inner membrane</keyword>
<keyword evidence="8 11" id="KW-0472">Membrane</keyword>
<dbReference type="SUPFAM" id="SSF90123">
    <property type="entry name" value="ABC transporter transmembrane region"/>
    <property type="match status" value="1"/>
</dbReference>
<feature type="transmembrane region" description="Helical" evidence="11">
    <location>
        <begin position="54"/>
        <end position="71"/>
    </location>
</feature>
<keyword evidence="4" id="KW-0547">Nucleotide-binding</keyword>
<dbReference type="InterPro" id="IPR036640">
    <property type="entry name" value="ABC1_TM_sf"/>
</dbReference>
<dbReference type="EMBL" id="JAEIOS010000010">
    <property type="protein sequence ID" value="MBI8988634.1"/>
    <property type="molecule type" value="Genomic_DNA"/>
</dbReference>
<evidence type="ECO:0000259" key="12">
    <source>
        <dbReference type="PROSITE" id="PS50893"/>
    </source>
</evidence>
<feature type="region of interest" description="Disordered" evidence="10">
    <location>
        <begin position="436"/>
        <end position="459"/>
    </location>
</feature>
<evidence type="ECO:0000259" key="13">
    <source>
        <dbReference type="PROSITE" id="PS50929"/>
    </source>
</evidence>
<sequence length="563" mass="59435">MIVTDIRRITGTAGTTAFRRFTAMTVLSSGLQVAAVVLLIPLLHHIFDHDVAGAGPWTAALIVVTAAIWMIERSAAGTGVELGLQAMRAVGRHGVRAIRDTPLDELTPARKSELRSLIGGGGVELTSMVVLLITPILTAVSFTCFLTVALLFIDWSLAPVTIAGAVLLLGAVLMSEKIERGADDAFTRATLELDERLVEFAVAQPALRTAGRVGRGSTRVDDAVTGGVRAVRRLLLWQIPGQMLTSTALQLTLLGFGAATWLAYDDGRLDGVEAAVMVIVLMRVIEQITAVSMLASSLHTVGMTLRQLRELVERPATVPGRHPAPGTLRARGIGVTRPDGTVAVAGVDLDLEPGTMTVIVGASGCGKSTLLDVLAGLVEPTTGTVSVGERPVSAADLRAMTTAVFQDTVLGNATIRDNLRITGPELDEVISAAQLDSVPGSSGDGPDMRVGESGNRLSGGERQRVGIARALAAPGDLLVVDEATANLDALNERAIVSSLARVKGRRTTVVVTHRPAVLEIADRVVVMSEGRIVESGTREELSAAGGIFARMERQWRNIRDWRV</sequence>
<dbReference type="InterPro" id="IPR003439">
    <property type="entry name" value="ABC_transporter-like_ATP-bd"/>
</dbReference>
<comment type="subcellular location">
    <subcellularLocation>
        <location evidence="1">Cell inner membrane</location>
        <topology evidence="1">Multi-pass membrane protein</topology>
    </subcellularLocation>
</comment>
<dbReference type="Gene3D" id="1.20.1560.10">
    <property type="entry name" value="ABC transporter type 1, transmembrane domain"/>
    <property type="match status" value="1"/>
</dbReference>
<evidence type="ECO:0000256" key="7">
    <source>
        <dbReference type="ARBA" id="ARBA00022989"/>
    </source>
</evidence>
<keyword evidence="6" id="KW-1278">Translocase</keyword>
<feature type="transmembrane region" description="Helical" evidence="11">
    <location>
        <begin position="21"/>
        <end position="42"/>
    </location>
</feature>